<dbReference type="SUPFAM" id="SSF55729">
    <property type="entry name" value="Acyl-CoA N-acyltransferases (Nat)"/>
    <property type="match status" value="1"/>
</dbReference>
<dbReference type="PROSITE" id="PS51186">
    <property type="entry name" value="GNAT"/>
    <property type="match status" value="1"/>
</dbReference>
<dbReference type="Gene3D" id="3.40.630.30">
    <property type="match status" value="1"/>
</dbReference>
<comment type="caution">
    <text evidence="2">The sequence shown here is derived from an EMBL/GenBank/DDBJ whole genome shotgun (WGS) entry which is preliminary data.</text>
</comment>
<feature type="domain" description="N-acetyltransferase" evidence="1">
    <location>
        <begin position="48"/>
        <end position="194"/>
    </location>
</feature>
<dbReference type="OrthoDB" id="7057833at2"/>
<dbReference type="AlphaFoldDB" id="E1JV92"/>
<dbReference type="InterPro" id="IPR000182">
    <property type="entry name" value="GNAT_dom"/>
</dbReference>
<gene>
    <name evidence="2" type="ORF">DesfrDRAFT_1541</name>
</gene>
<dbReference type="PANTHER" id="PTHR42791">
    <property type="entry name" value="GNAT FAMILY ACETYLTRANSFERASE"/>
    <property type="match status" value="1"/>
</dbReference>
<dbReference type="EMBL" id="AECZ01000008">
    <property type="protein sequence ID" value="EFL51686.1"/>
    <property type="molecule type" value="Genomic_DNA"/>
</dbReference>
<keyword evidence="3" id="KW-1185">Reference proteome</keyword>
<dbReference type="PANTHER" id="PTHR42791:SF1">
    <property type="entry name" value="N-ACETYLTRANSFERASE DOMAIN-CONTAINING PROTEIN"/>
    <property type="match status" value="1"/>
</dbReference>
<reference evidence="2 3" key="1">
    <citation type="submission" date="2010-08" db="EMBL/GenBank/DDBJ databases">
        <title>The draft genome of Desulfovibrio fructosovorans JJ.</title>
        <authorList>
            <consortium name="US DOE Joint Genome Institute (JGI-PGF)"/>
            <person name="Lucas S."/>
            <person name="Copeland A."/>
            <person name="Lapidus A."/>
            <person name="Cheng J.-F."/>
            <person name="Bruce D."/>
            <person name="Goodwin L."/>
            <person name="Pitluck S."/>
            <person name="Land M.L."/>
            <person name="Hauser L."/>
            <person name="Chang Y.-J."/>
            <person name="Jeffries C."/>
            <person name="Wall J.D."/>
            <person name="Stahl D.A."/>
            <person name="Arkin A.P."/>
            <person name="Dehal P."/>
            <person name="Stolyar S.M."/>
            <person name="Hazen T.C."/>
            <person name="Woyke T.J."/>
        </authorList>
    </citation>
    <scope>NUCLEOTIDE SEQUENCE [LARGE SCALE GENOMIC DNA]</scope>
    <source>
        <strain evidence="2 3">JJ</strain>
    </source>
</reference>
<dbReference type="GO" id="GO:0016747">
    <property type="term" value="F:acyltransferase activity, transferring groups other than amino-acyl groups"/>
    <property type="evidence" value="ECO:0007669"/>
    <property type="project" value="InterPro"/>
</dbReference>
<keyword evidence="2" id="KW-0808">Transferase</keyword>
<dbReference type="InterPro" id="IPR016181">
    <property type="entry name" value="Acyl_CoA_acyltransferase"/>
</dbReference>
<name>E1JV92_SOLFR</name>
<evidence type="ECO:0000313" key="3">
    <source>
        <dbReference type="Proteomes" id="UP000006250"/>
    </source>
</evidence>
<protein>
    <submittedName>
        <fullName evidence="2">GCN5-related N-acetyltransferase</fullName>
    </submittedName>
</protein>
<evidence type="ECO:0000313" key="2">
    <source>
        <dbReference type="EMBL" id="EFL51686.1"/>
    </source>
</evidence>
<proteinExistence type="predicted"/>
<dbReference type="Pfam" id="PF00583">
    <property type="entry name" value="Acetyltransf_1"/>
    <property type="match status" value="1"/>
</dbReference>
<organism evidence="2 3">
    <name type="scientific">Solidesulfovibrio fructosivorans JJ]</name>
    <dbReference type="NCBI Taxonomy" id="596151"/>
    <lineage>
        <taxon>Bacteria</taxon>
        <taxon>Pseudomonadati</taxon>
        <taxon>Thermodesulfobacteriota</taxon>
        <taxon>Desulfovibrionia</taxon>
        <taxon>Desulfovibrionales</taxon>
        <taxon>Desulfovibrionaceae</taxon>
        <taxon>Solidesulfovibrio</taxon>
    </lineage>
</organism>
<dbReference type="InterPro" id="IPR052523">
    <property type="entry name" value="Trichothecene_AcTrans"/>
</dbReference>
<evidence type="ECO:0000259" key="1">
    <source>
        <dbReference type="PROSITE" id="PS51186"/>
    </source>
</evidence>
<dbReference type="Proteomes" id="UP000006250">
    <property type="component" value="Unassembled WGS sequence"/>
</dbReference>
<accession>E1JV92</accession>
<dbReference type="RefSeq" id="WP_005992665.1">
    <property type="nucleotide sequence ID" value="NZ_AECZ01000008.1"/>
</dbReference>
<sequence>MADTNAASLVARSLAAALVDDPFYQAISVESGDDACLMNRLTRYFEHSITEGCAIGDVARAGDIGAAIWITSRDASLLHKARDEKLAAISEVLGPAGFSNYQTIVAAMERNLPTAIDPACWYLSIIGVAPDSRSRGIGGGLLSPMLRKADSLTMPCFLETFNPRSIPFYQRLGFAVIETLVEPLTGAPYQVMLRTPRQDRLAA</sequence>
<dbReference type="eggNOG" id="COG0456">
    <property type="taxonomic scope" value="Bacteria"/>
</dbReference>
<dbReference type="STRING" id="596151.DesfrDRAFT_1541"/>